<evidence type="ECO:0008006" key="3">
    <source>
        <dbReference type="Google" id="ProtNLM"/>
    </source>
</evidence>
<keyword evidence="2" id="KW-1185">Reference proteome</keyword>
<name>A0ABS1CQZ6_9PROT</name>
<evidence type="ECO:0000313" key="2">
    <source>
        <dbReference type="Proteomes" id="UP000697995"/>
    </source>
</evidence>
<dbReference type="InterPro" id="IPR011681">
    <property type="entry name" value="GcrA"/>
</dbReference>
<gene>
    <name evidence="1" type="ORF">CKO45_01310</name>
</gene>
<accession>A0ABS1CQZ6</accession>
<dbReference type="EMBL" id="NRSG01000004">
    <property type="protein sequence ID" value="MBK1656864.1"/>
    <property type="molecule type" value="Genomic_DNA"/>
</dbReference>
<comment type="caution">
    <text evidence="1">The sequence shown here is derived from an EMBL/GenBank/DDBJ whole genome shotgun (WGS) entry which is preliminary data.</text>
</comment>
<sequence>MRRAWSELLPQLQALAAEKKSAAEIARTIGQGLTKNAVAGACYRYGVPLLCDPVRARQLYAARWGTQPKAAPAPKPLKPTRSAAASAVTAAAPKRPVGPHVALPPALPRTAPTVGVMKGGCRWPLWGNWKDAKKDGPVPMPPPFCDAPRVEGRPYCAACCDLAYPFWRARAA</sequence>
<evidence type="ECO:0000313" key="1">
    <source>
        <dbReference type="EMBL" id="MBK1656864.1"/>
    </source>
</evidence>
<dbReference type="RefSeq" id="WP_133217864.1">
    <property type="nucleotide sequence ID" value="NZ_NRSG01000004.1"/>
</dbReference>
<protein>
    <recommendedName>
        <fullName evidence="3">GcrA cell cycle regulator</fullName>
    </recommendedName>
</protein>
<reference evidence="1 2" key="1">
    <citation type="journal article" date="2020" name="Microorganisms">
        <title>Osmotic Adaptation and Compatible Solute Biosynthesis of Phototrophic Bacteria as Revealed from Genome Analyses.</title>
        <authorList>
            <person name="Imhoff J.F."/>
            <person name="Rahn T."/>
            <person name="Kunzel S."/>
            <person name="Keller A."/>
            <person name="Neulinger S.C."/>
        </authorList>
    </citation>
    <scope>NUCLEOTIDE SEQUENCE [LARGE SCALE GENOMIC DNA]</scope>
    <source>
        <strain evidence="1 2">DSM 15382</strain>
    </source>
</reference>
<proteinExistence type="predicted"/>
<dbReference type="Proteomes" id="UP000697995">
    <property type="component" value="Unassembled WGS sequence"/>
</dbReference>
<dbReference type="Pfam" id="PF07750">
    <property type="entry name" value="GcrA"/>
    <property type="match status" value="1"/>
</dbReference>
<organism evidence="1 2">
    <name type="scientific">Paracraurococcus ruber</name>
    <dbReference type="NCBI Taxonomy" id="77675"/>
    <lineage>
        <taxon>Bacteria</taxon>
        <taxon>Pseudomonadati</taxon>
        <taxon>Pseudomonadota</taxon>
        <taxon>Alphaproteobacteria</taxon>
        <taxon>Acetobacterales</taxon>
        <taxon>Roseomonadaceae</taxon>
        <taxon>Paracraurococcus</taxon>
    </lineage>
</organism>